<keyword evidence="3" id="KW-1133">Transmembrane helix</keyword>
<protein>
    <recommendedName>
        <fullName evidence="4">Acyltransferase 3 domain-containing protein</fullName>
    </recommendedName>
</protein>
<evidence type="ECO:0000256" key="1">
    <source>
        <dbReference type="ARBA" id="ARBA00004370"/>
    </source>
</evidence>
<dbReference type="AlphaFoldDB" id="A0A7W5CEQ0"/>
<evidence type="ECO:0000313" key="5">
    <source>
        <dbReference type="EMBL" id="MBB3156268.1"/>
    </source>
</evidence>
<evidence type="ECO:0000256" key="3">
    <source>
        <dbReference type="SAM" id="Phobius"/>
    </source>
</evidence>
<feature type="transmembrane region" description="Helical" evidence="3">
    <location>
        <begin position="156"/>
        <end position="176"/>
    </location>
</feature>
<evidence type="ECO:0000259" key="4">
    <source>
        <dbReference type="Pfam" id="PF01757"/>
    </source>
</evidence>
<dbReference type="Pfam" id="PF01757">
    <property type="entry name" value="Acyl_transf_3"/>
    <property type="match status" value="1"/>
</dbReference>
<comment type="caution">
    <text evidence="5">The sequence shown here is derived from an EMBL/GenBank/DDBJ whole genome shotgun (WGS) entry which is preliminary data.</text>
</comment>
<feature type="domain" description="Acyltransferase 3" evidence="4">
    <location>
        <begin position="7"/>
        <end position="338"/>
    </location>
</feature>
<feature type="transmembrane region" description="Helical" evidence="3">
    <location>
        <begin position="233"/>
        <end position="252"/>
    </location>
</feature>
<name>A0A7W5CEQ0_9BACL</name>
<keyword evidence="3" id="KW-0812">Transmembrane</keyword>
<keyword evidence="6" id="KW-1185">Reference proteome</keyword>
<dbReference type="RefSeq" id="WP_183571568.1">
    <property type="nucleotide sequence ID" value="NZ_CBCSLB010000044.1"/>
</dbReference>
<organism evidence="5 6">
    <name type="scientific">Paenibacillus endophyticus</name>
    <dbReference type="NCBI Taxonomy" id="1294268"/>
    <lineage>
        <taxon>Bacteria</taxon>
        <taxon>Bacillati</taxon>
        <taxon>Bacillota</taxon>
        <taxon>Bacilli</taxon>
        <taxon>Bacillales</taxon>
        <taxon>Paenibacillaceae</taxon>
        <taxon>Paenibacillus</taxon>
    </lineage>
</organism>
<sequence>MRKFYPGITLFKLAGSLLVLVAHLMLIRYMSLLPGQAIIQFTSLATRVVVPCFYVVAGFLAYKSWSHADSPRTYMLKYFKRIGIIYALFCCLFIAGSILPKLASDGLGAGNLIIQAKVLFMAIFLNGPFIQFWFIPPLVFGLLAAFVLFQKQYFQLAAGLALLGFVSIQFVSGSLKTVLGITAGSYSSINPVYIDYLYLFVTRYIGFGLTFVIIGALIAKYEEGFLKLNMKRMVPIAIILTIVETALLLIFSEWTTDYKLAFSMLPNTLIIFYGLLRIQSKAVHQYNKAISLFSMVVFFGHILFMQVNMKLFGWSVDGMGMLQDVMLLLLTFGECVAITACLRGAARLGASRQADKVSA</sequence>
<gene>
    <name evidence="5" type="ORF">FHS16_006390</name>
</gene>
<feature type="transmembrane region" description="Helical" evidence="3">
    <location>
        <begin position="82"/>
        <end position="99"/>
    </location>
</feature>
<accession>A0A7W5CEQ0</accession>
<comment type="similarity">
    <text evidence="2">Belongs to the acyltransferase 3 family.</text>
</comment>
<feature type="transmembrane region" description="Helical" evidence="3">
    <location>
        <begin position="37"/>
        <end position="62"/>
    </location>
</feature>
<dbReference type="GO" id="GO:0016747">
    <property type="term" value="F:acyltransferase activity, transferring groups other than amino-acyl groups"/>
    <property type="evidence" value="ECO:0007669"/>
    <property type="project" value="InterPro"/>
</dbReference>
<feature type="transmembrane region" description="Helical" evidence="3">
    <location>
        <begin position="258"/>
        <end position="276"/>
    </location>
</feature>
<evidence type="ECO:0000313" key="6">
    <source>
        <dbReference type="Proteomes" id="UP000518605"/>
    </source>
</evidence>
<dbReference type="InterPro" id="IPR002656">
    <property type="entry name" value="Acyl_transf_3_dom"/>
</dbReference>
<feature type="transmembrane region" description="Helical" evidence="3">
    <location>
        <begin position="12"/>
        <end position="31"/>
    </location>
</feature>
<feature type="transmembrane region" description="Helical" evidence="3">
    <location>
        <begin position="325"/>
        <end position="346"/>
    </location>
</feature>
<proteinExistence type="inferred from homology"/>
<keyword evidence="3" id="KW-0472">Membrane</keyword>
<dbReference type="EMBL" id="JACHXW010000036">
    <property type="protein sequence ID" value="MBB3156268.1"/>
    <property type="molecule type" value="Genomic_DNA"/>
</dbReference>
<feature type="transmembrane region" description="Helical" evidence="3">
    <location>
        <begin position="119"/>
        <end position="149"/>
    </location>
</feature>
<dbReference type="Proteomes" id="UP000518605">
    <property type="component" value="Unassembled WGS sequence"/>
</dbReference>
<comment type="subcellular location">
    <subcellularLocation>
        <location evidence="1">Membrane</location>
    </subcellularLocation>
</comment>
<reference evidence="5 6" key="1">
    <citation type="submission" date="2020-08" db="EMBL/GenBank/DDBJ databases">
        <title>Genomic Encyclopedia of Type Strains, Phase III (KMG-III): the genomes of soil and plant-associated and newly described type strains.</title>
        <authorList>
            <person name="Whitman W."/>
        </authorList>
    </citation>
    <scope>NUCLEOTIDE SEQUENCE [LARGE SCALE GENOMIC DNA]</scope>
    <source>
        <strain evidence="5 6">CECT 8234</strain>
    </source>
</reference>
<feature type="transmembrane region" description="Helical" evidence="3">
    <location>
        <begin position="288"/>
        <end position="305"/>
    </location>
</feature>
<feature type="transmembrane region" description="Helical" evidence="3">
    <location>
        <begin position="196"/>
        <end position="221"/>
    </location>
</feature>
<evidence type="ECO:0000256" key="2">
    <source>
        <dbReference type="ARBA" id="ARBA00007400"/>
    </source>
</evidence>